<keyword evidence="3" id="KW-0547">Nucleotide-binding</keyword>
<dbReference type="EMBL" id="LXQA010650364">
    <property type="protein sequence ID" value="MCI64158.1"/>
    <property type="molecule type" value="Genomic_DNA"/>
</dbReference>
<comment type="caution">
    <text evidence="3">The sequence shown here is derived from an EMBL/GenBank/DDBJ whole genome shotgun (WGS) entry which is preliminary data.</text>
</comment>
<accession>A0A392TTA0</accession>
<keyword evidence="3" id="KW-0067">ATP-binding</keyword>
<evidence type="ECO:0000313" key="4">
    <source>
        <dbReference type="Proteomes" id="UP000265520"/>
    </source>
</evidence>
<feature type="domain" description="PRP28/DDX23-like helical" evidence="2">
    <location>
        <begin position="18"/>
        <end position="58"/>
    </location>
</feature>
<keyword evidence="4" id="KW-1185">Reference proteome</keyword>
<name>A0A392TTA0_9FABA</name>
<dbReference type="AlphaFoldDB" id="A0A392TTA0"/>
<keyword evidence="3" id="KW-0378">Hydrolase</keyword>
<sequence>AEREREKELESIKEQYLDTSRDMNYLYQNPHEAQLLFGRGFRAGMDRREQKKLAAKNEK</sequence>
<proteinExistence type="predicted"/>
<feature type="non-terminal residue" evidence="3">
    <location>
        <position position="59"/>
    </location>
</feature>
<organism evidence="3 4">
    <name type="scientific">Trifolium medium</name>
    <dbReference type="NCBI Taxonomy" id="97028"/>
    <lineage>
        <taxon>Eukaryota</taxon>
        <taxon>Viridiplantae</taxon>
        <taxon>Streptophyta</taxon>
        <taxon>Embryophyta</taxon>
        <taxon>Tracheophyta</taxon>
        <taxon>Spermatophyta</taxon>
        <taxon>Magnoliopsida</taxon>
        <taxon>eudicotyledons</taxon>
        <taxon>Gunneridae</taxon>
        <taxon>Pentapetalae</taxon>
        <taxon>rosids</taxon>
        <taxon>fabids</taxon>
        <taxon>Fabales</taxon>
        <taxon>Fabaceae</taxon>
        <taxon>Papilionoideae</taxon>
        <taxon>50 kb inversion clade</taxon>
        <taxon>NPAAA clade</taxon>
        <taxon>Hologalegina</taxon>
        <taxon>IRL clade</taxon>
        <taxon>Trifolieae</taxon>
        <taxon>Trifolium</taxon>
    </lineage>
</organism>
<dbReference type="InterPro" id="IPR057479">
    <property type="entry name" value="PRP28/DDX23-like_helical"/>
</dbReference>
<dbReference type="GO" id="GO:0003724">
    <property type="term" value="F:RNA helicase activity"/>
    <property type="evidence" value="ECO:0007669"/>
    <property type="project" value="UniProtKB-EC"/>
</dbReference>
<protein>
    <submittedName>
        <fullName evidence="3">DEAD-box ATP-dependent RNA helicase 21-like</fullName>
    </submittedName>
</protein>
<evidence type="ECO:0000313" key="3">
    <source>
        <dbReference type="EMBL" id="MCI64158.1"/>
    </source>
</evidence>
<evidence type="ECO:0000256" key="1">
    <source>
        <dbReference type="ARBA" id="ARBA00047984"/>
    </source>
</evidence>
<keyword evidence="3" id="KW-0347">Helicase</keyword>
<dbReference type="Proteomes" id="UP000265520">
    <property type="component" value="Unassembled WGS sequence"/>
</dbReference>
<feature type="non-terminal residue" evidence="3">
    <location>
        <position position="1"/>
    </location>
</feature>
<dbReference type="Pfam" id="PF25430">
    <property type="entry name" value="DDX23"/>
    <property type="match status" value="1"/>
</dbReference>
<comment type="catalytic activity">
    <reaction evidence="1">
        <text>ATP + H2O = ADP + phosphate + H(+)</text>
        <dbReference type="Rhea" id="RHEA:13065"/>
        <dbReference type="ChEBI" id="CHEBI:15377"/>
        <dbReference type="ChEBI" id="CHEBI:15378"/>
        <dbReference type="ChEBI" id="CHEBI:30616"/>
        <dbReference type="ChEBI" id="CHEBI:43474"/>
        <dbReference type="ChEBI" id="CHEBI:456216"/>
        <dbReference type="EC" id="3.6.4.13"/>
    </reaction>
</comment>
<reference evidence="3 4" key="1">
    <citation type="journal article" date="2018" name="Front. Plant Sci.">
        <title>Red Clover (Trifolium pratense) and Zigzag Clover (T. medium) - A Picture of Genomic Similarities and Differences.</title>
        <authorList>
            <person name="Dluhosova J."/>
            <person name="Istvanek J."/>
            <person name="Nedelnik J."/>
            <person name="Repkova J."/>
        </authorList>
    </citation>
    <scope>NUCLEOTIDE SEQUENCE [LARGE SCALE GENOMIC DNA]</scope>
    <source>
        <strain evidence="4">cv. 10/8</strain>
        <tissue evidence="3">Leaf</tissue>
    </source>
</reference>
<evidence type="ECO:0000259" key="2">
    <source>
        <dbReference type="Pfam" id="PF25430"/>
    </source>
</evidence>